<comment type="caution">
    <text evidence="2">The sequence shown here is derived from an EMBL/GenBank/DDBJ whole genome shotgun (WGS) entry which is preliminary data.</text>
</comment>
<gene>
    <name evidence="2" type="primary">POLX_1312</name>
    <name evidence="2" type="ORF">CK203_110736</name>
</gene>
<dbReference type="Pfam" id="PF07727">
    <property type="entry name" value="RVT_2"/>
    <property type="match status" value="1"/>
</dbReference>
<evidence type="ECO:0000313" key="3">
    <source>
        <dbReference type="Proteomes" id="UP000288805"/>
    </source>
</evidence>
<feature type="domain" description="Reverse transcriptase Ty1/copia-type" evidence="1">
    <location>
        <begin position="11"/>
        <end position="76"/>
    </location>
</feature>
<evidence type="ECO:0000313" key="2">
    <source>
        <dbReference type="EMBL" id="RVW58990.1"/>
    </source>
</evidence>
<reference evidence="2 3" key="1">
    <citation type="journal article" date="2018" name="PLoS Genet.">
        <title>Population sequencing reveals clonal diversity and ancestral inbreeding in the grapevine cultivar Chardonnay.</title>
        <authorList>
            <person name="Roach M.J."/>
            <person name="Johnson D.L."/>
            <person name="Bohlmann J."/>
            <person name="van Vuuren H.J."/>
            <person name="Jones S.J."/>
            <person name="Pretorius I.S."/>
            <person name="Schmidt S.A."/>
            <person name="Borneman A.R."/>
        </authorList>
    </citation>
    <scope>NUCLEOTIDE SEQUENCE [LARGE SCALE GENOMIC DNA]</scope>
    <source>
        <strain evidence="3">cv. Chardonnay</strain>
        <tissue evidence="2">Leaf</tissue>
    </source>
</reference>
<proteinExistence type="predicted"/>
<sequence>MCQMSLPQTHQVPLLCKIFQPQNFQILQFDVKNAFLHGNLEEEVYMDTPSGFGDKAWKNKVCKLKKSPYGLKTISKSKVWEIYKINDKNELPSKLRRPHIVYQT</sequence>
<name>A0A438FGX3_VITVI</name>
<dbReference type="AlphaFoldDB" id="A0A438FGX3"/>
<organism evidence="2 3">
    <name type="scientific">Vitis vinifera</name>
    <name type="common">Grape</name>
    <dbReference type="NCBI Taxonomy" id="29760"/>
    <lineage>
        <taxon>Eukaryota</taxon>
        <taxon>Viridiplantae</taxon>
        <taxon>Streptophyta</taxon>
        <taxon>Embryophyta</taxon>
        <taxon>Tracheophyta</taxon>
        <taxon>Spermatophyta</taxon>
        <taxon>Magnoliopsida</taxon>
        <taxon>eudicotyledons</taxon>
        <taxon>Gunneridae</taxon>
        <taxon>Pentapetalae</taxon>
        <taxon>rosids</taxon>
        <taxon>Vitales</taxon>
        <taxon>Vitaceae</taxon>
        <taxon>Viteae</taxon>
        <taxon>Vitis</taxon>
    </lineage>
</organism>
<protein>
    <submittedName>
        <fullName evidence="2">Retrovirus-related Pol polyprotein from transposon TNT 1-94</fullName>
    </submittedName>
</protein>
<dbReference type="EMBL" id="QGNW01000914">
    <property type="protein sequence ID" value="RVW58990.1"/>
    <property type="molecule type" value="Genomic_DNA"/>
</dbReference>
<dbReference type="Proteomes" id="UP000288805">
    <property type="component" value="Unassembled WGS sequence"/>
</dbReference>
<dbReference type="InterPro" id="IPR013103">
    <property type="entry name" value="RVT_2"/>
</dbReference>
<evidence type="ECO:0000259" key="1">
    <source>
        <dbReference type="Pfam" id="PF07727"/>
    </source>
</evidence>
<accession>A0A438FGX3</accession>